<reference evidence="3" key="1">
    <citation type="submission" date="2017-02" db="UniProtKB">
        <authorList>
            <consortium name="WormBaseParasite"/>
        </authorList>
    </citation>
    <scope>IDENTIFICATION</scope>
</reference>
<proteinExistence type="predicted"/>
<dbReference type="Proteomes" id="UP000046393">
    <property type="component" value="Unplaced"/>
</dbReference>
<feature type="transmembrane region" description="Helical" evidence="1">
    <location>
        <begin position="21"/>
        <end position="39"/>
    </location>
</feature>
<name>A0A0N5AG30_9BILA</name>
<keyword evidence="1" id="KW-1133">Transmembrane helix</keyword>
<evidence type="ECO:0000313" key="3">
    <source>
        <dbReference type="WBParaSite" id="SMUV_0000325801-mRNA-1"/>
    </source>
</evidence>
<dbReference type="AlphaFoldDB" id="A0A0N5AG30"/>
<accession>A0A0N5AG30</accession>
<dbReference type="WBParaSite" id="SMUV_0000325801-mRNA-1">
    <property type="protein sequence ID" value="SMUV_0000325801-mRNA-1"/>
    <property type="gene ID" value="SMUV_0000325801"/>
</dbReference>
<keyword evidence="1" id="KW-0472">Membrane</keyword>
<protein>
    <submittedName>
        <fullName evidence="3">Inner membrane protein</fullName>
    </submittedName>
</protein>
<evidence type="ECO:0000313" key="2">
    <source>
        <dbReference type="Proteomes" id="UP000046393"/>
    </source>
</evidence>
<sequence length="80" mass="9450">MACADGTTAEFCNDYRRKQTLYFGWIMLALWLGTIVYLTRDLWIEEADDISVCCRRLFCWHRKRALVKQSDQRDIAVTVV</sequence>
<organism evidence="2 3">
    <name type="scientific">Syphacia muris</name>
    <dbReference type="NCBI Taxonomy" id="451379"/>
    <lineage>
        <taxon>Eukaryota</taxon>
        <taxon>Metazoa</taxon>
        <taxon>Ecdysozoa</taxon>
        <taxon>Nematoda</taxon>
        <taxon>Chromadorea</taxon>
        <taxon>Rhabditida</taxon>
        <taxon>Spirurina</taxon>
        <taxon>Oxyuridomorpha</taxon>
        <taxon>Oxyuroidea</taxon>
        <taxon>Oxyuridae</taxon>
        <taxon>Syphacia</taxon>
    </lineage>
</organism>
<keyword evidence="1" id="KW-0812">Transmembrane</keyword>
<keyword evidence="2" id="KW-1185">Reference proteome</keyword>
<evidence type="ECO:0000256" key="1">
    <source>
        <dbReference type="SAM" id="Phobius"/>
    </source>
</evidence>